<dbReference type="PANTHER" id="PTHR34352">
    <property type="entry name" value="PROTEIN YHFA"/>
    <property type="match status" value="1"/>
</dbReference>
<dbReference type="InterPro" id="IPR015946">
    <property type="entry name" value="KH_dom-like_a/b"/>
</dbReference>
<evidence type="ECO:0000313" key="1">
    <source>
        <dbReference type="EMBL" id="TNJ47154.1"/>
    </source>
</evidence>
<dbReference type="RefSeq" id="WP_139694615.1">
    <property type="nucleotide sequence ID" value="NZ_CP074074.1"/>
</dbReference>
<dbReference type="OrthoDB" id="9804010at2"/>
<organism evidence="1 2">
    <name type="scientific">Allotamlana fucoidanivorans</name>
    <dbReference type="NCBI Taxonomy" id="2583814"/>
    <lineage>
        <taxon>Bacteria</taxon>
        <taxon>Pseudomonadati</taxon>
        <taxon>Bacteroidota</taxon>
        <taxon>Flavobacteriia</taxon>
        <taxon>Flavobacteriales</taxon>
        <taxon>Flavobacteriaceae</taxon>
        <taxon>Allotamlana</taxon>
    </lineage>
</organism>
<sequence length="148" mass="16747">MAVQVTTTWLGDMRFESTNPSGHNLFIDAGEENGGKGEGYRPKALMLSALAGCSGLDVASLIKKMKLTVEDFKIEIEANLTEEHPKIYDKVVMHFHFHGDALNEKKLQKAVDLSVEKYCGVMEMFRQFAELDIQIHFHINKVDFFPVK</sequence>
<accession>A0A5C4SRV3</accession>
<dbReference type="AlphaFoldDB" id="A0A5C4SRV3"/>
<dbReference type="InterPro" id="IPR036102">
    <property type="entry name" value="OsmC/Ohrsf"/>
</dbReference>
<dbReference type="PANTHER" id="PTHR34352:SF1">
    <property type="entry name" value="PROTEIN YHFA"/>
    <property type="match status" value="1"/>
</dbReference>
<gene>
    <name evidence="1" type="ORF">FGF67_01125</name>
</gene>
<dbReference type="InterPro" id="IPR003718">
    <property type="entry name" value="OsmC/Ohr_fam"/>
</dbReference>
<comment type="caution">
    <text evidence="1">The sequence shown here is derived from an EMBL/GenBank/DDBJ whole genome shotgun (WGS) entry which is preliminary data.</text>
</comment>
<dbReference type="Gene3D" id="3.30.300.20">
    <property type="match status" value="1"/>
</dbReference>
<dbReference type="SUPFAM" id="SSF82784">
    <property type="entry name" value="OsmC-like"/>
    <property type="match status" value="1"/>
</dbReference>
<dbReference type="Proteomes" id="UP000308713">
    <property type="component" value="Unassembled WGS sequence"/>
</dbReference>
<name>A0A5C4SRV3_9FLAO</name>
<dbReference type="EMBL" id="VDCS01000001">
    <property type="protein sequence ID" value="TNJ47154.1"/>
    <property type="molecule type" value="Genomic_DNA"/>
</dbReference>
<proteinExistence type="predicted"/>
<evidence type="ECO:0000313" key="2">
    <source>
        <dbReference type="Proteomes" id="UP000308713"/>
    </source>
</evidence>
<dbReference type="Pfam" id="PF02566">
    <property type="entry name" value="OsmC"/>
    <property type="match status" value="1"/>
</dbReference>
<reference evidence="1 2" key="1">
    <citation type="submission" date="2019-05" db="EMBL/GenBank/DDBJ databases">
        <title>Tamlana fucoidanivorans sp. nov., isolated from the surface of algae collected from Fujian province in China.</title>
        <authorList>
            <person name="Li J."/>
        </authorList>
    </citation>
    <scope>NUCLEOTIDE SEQUENCE [LARGE SCALE GENOMIC DNA]</scope>
    <source>
        <strain evidence="1 2">CW2-9</strain>
    </source>
</reference>
<keyword evidence="2" id="KW-1185">Reference proteome</keyword>
<protein>
    <submittedName>
        <fullName evidence="1">OsmC family protein</fullName>
    </submittedName>
</protein>